<feature type="transmembrane region" description="Helical" evidence="5">
    <location>
        <begin position="12"/>
        <end position="31"/>
    </location>
</feature>
<evidence type="ECO:0000313" key="7">
    <source>
        <dbReference type="Proteomes" id="UP000316770"/>
    </source>
</evidence>
<sequence length="96" mass="10822">MHCKAMPWRERFDSWNIVRYGVAVIVLVKTASEISLGWVYITPALVAVTLGFLAAYGVTWLLNATRLARFFWNPGLTFVAFVVLFTSLIGLLFIPL</sequence>
<protein>
    <submittedName>
        <fullName evidence="6">Uncharacterized protein</fullName>
    </submittedName>
</protein>
<accession>A0A518IZK9</accession>
<evidence type="ECO:0000313" key="6">
    <source>
        <dbReference type="EMBL" id="QDV58527.1"/>
    </source>
</evidence>
<feature type="transmembrane region" description="Helical" evidence="5">
    <location>
        <begin position="70"/>
        <end position="94"/>
    </location>
</feature>
<evidence type="ECO:0000256" key="4">
    <source>
        <dbReference type="ARBA" id="ARBA00023136"/>
    </source>
</evidence>
<keyword evidence="7" id="KW-1185">Reference proteome</keyword>
<reference evidence="6 7" key="1">
    <citation type="submission" date="2019-02" db="EMBL/GenBank/DDBJ databases">
        <title>Deep-cultivation of Planctomycetes and their phenomic and genomic characterization uncovers novel biology.</title>
        <authorList>
            <person name="Wiegand S."/>
            <person name="Jogler M."/>
            <person name="Boedeker C."/>
            <person name="Pinto D."/>
            <person name="Vollmers J."/>
            <person name="Rivas-Marin E."/>
            <person name="Kohn T."/>
            <person name="Peeters S.H."/>
            <person name="Heuer A."/>
            <person name="Rast P."/>
            <person name="Oberbeckmann S."/>
            <person name="Bunk B."/>
            <person name="Jeske O."/>
            <person name="Meyerdierks A."/>
            <person name="Storesund J.E."/>
            <person name="Kallscheuer N."/>
            <person name="Luecker S."/>
            <person name="Lage O.M."/>
            <person name="Pohl T."/>
            <person name="Merkel B.J."/>
            <person name="Hornburger P."/>
            <person name="Mueller R.-W."/>
            <person name="Bruemmer F."/>
            <person name="Labrenz M."/>
            <person name="Spormann A.M."/>
            <person name="Op den Camp H."/>
            <person name="Overmann J."/>
            <person name="Amann R."/>
            <person name="Jetten M.S.M."/>
            <person name="Mascher T."/>
            <person name="Medema M.H."/>
            <person name="Devos D.P."/>
            <person name="Kaster A.-K."/>
            <person name="Ovreas L."/>
            <person name="Rohde M."/>
            <person name="Galperin M.Y."/>
            <person name="Jogler C."/>
        </authorList>
    </citation>
    <scope>NUCLEOTIDE SEQUENCE [LARGE SCALE GENOMIC DNA]</scope>
    <source>
        <strain evidence="6 7">Mal33</strain>
    </source>
</reference>
<dbReference type="Proteomes" id="UP000316770">
    <property type="component" value="Chromosome"/>
</dbReference>
<keyword evidence="4 5" id="KW-0472">Membrane</keyword>
<evidence type="ECO:0000256" key="5">
    <source>
        <dbReference type="SAM" id="Phobius"/>
    </source>
</evidence>
<dbReference type="AlphaFoldDB" id="A0A518IZK9"/>
<proteinExistence type="predicted"/>
<evidence type="ECO:0000256" key="3">
    <source>
        <dbReference type="ARBA" id="ARBA00022989"/>
    </source>
</evidence>
<evidence type="ECO:0000256" key="2">
    <source>
        <dbReference type="ARBA" id="ARBA00022692"/>
    </source>
</evidence>
<keyword evidence="1" id="KW-1003">Cell membrane</keyword>
<dbReference type="InterPro" id="IPR012451">
    <property type="entry name" value="DUF1656"/>
</dbReference>
<feature type="transmembrane region" description="Helical" evidence="5">
    <location>
        <begin position="37"/>
        <end position="58"/>
    </location>
</feature>
<evidence type="ECO:0000256" key="1">
    <source>
        <dbReference type="ARBA" id="ARBA00022475"/>
    </source>
</evidence>
<dbReference type="EMBL" id="CP036318">
    <property type="protein sequence ID" value="QDV58527.1"/>
    <property type="molecule type" value="Genomic_DNA"/>
</dbReference>
<gene>
    <name evidence="6" type="ORF">Mal33_45500</name>
</gene>
<dbReference type="RefSeq" id="WP_145288968.1">
    <property type="nucleotide sequence ID" value="NZ_CP036318.1"/>
</dbReference>
<name>A0A518IZK9_9BACT</name>
<dbReference type="Pfam" id="PF07869">
    <property type="entry name" value="DUF1656"/>
    <property type="match status" value="1"/>
</dbReference>
<keyword evidence="2 5" id="KW-0812">Transmembrane</keyword>
<organism evidence="6 7">
    <name type="scientific">Rosistilla oblonga</name>
    <dbReference type="NCBI Taxonomy" id="2527990"/>
    <lineage>
        <taxon>Bacteria</taxon>
        <taxon>Pseudomonadati</taxon>
        <taxon>Planctomycetota</taxon>
        <taxon>Planctomycetia</taxon>
        <taxon>Pirellulales</taxon>
        <taxon>Pirellulaceae</taxon>
        <taxon>Rosistilla</taxon>
    </lineage>
</organism>
<keyword evidence="3 5" id="KW-1133">Transmembrane helix</keyword>